<comment type="caution">
    <text evidence="1">The sequence shown here is derived from an EMBL/GenBank/DDBJ whole genome shotgun (WGS) entry which is preliminary data.</text>
</comment>
<sequence>MAIPETTEADKTTTPGNAEVQEVPVPEVKDDFILLKVKYVALTLRTGTLVGSQNFALNEIHCNRIFRKHIDIPPLFAAGSTVGCDYMGTVVQLGPDVRGDWREGDRIAGVIHGSNKCDLSKGAFAEYALVREGVQMKVPEGLSDADAATTGVAISTVGLTLYYQKLSLPWPGSADAGCWILIYGGSTATGSIAIQCAKLSGCKVVTTYSKKNTPFVKALGADEAFDYNDPSCAKKIRSHTNDYLHFVLDCFGGQPGTTICAEAISSKGGQICSIIPGEEYPRKEDVRRDLLPPYKIIGQAWDFFGSFPATAHNYEFGRMWWAFARELLAEGKVKVHPPRVSEGERGSHRGFG</sequence>
<protein>
    <submittedName>
        <fullName evidence="1">Uncharacterized protein</fullName>
    </submittedName>
</protein>
<name>A0ACC3N4W1_9PEZI</name>
<evidence type="ECO:0000313" key="1">
    <source>
        <dbReference type="EMBL" id="KAK3710195.1"/>
    </source>
</evidence>
<organism evidence="1 2">
    <name type="scientific">Vermiconidia calcicola</name>
    <dbReference type="NCBI Taxonomy" id="1690605"/>
    <lineage>
        <taxon>Eukaryota</taxon>
        <taxon>Fungi</taxon>
        <taxon>Dikarya</taxon>
        <taxon>Ascomycota</taxon>
        <taxon>Pezizomycotina</taxon>
        <taxon>Dothideomycetes</taxon>
        <taxon>Dothideomycetidae</taxon>
        <taxon>Mycosphaerellales</taxon>
        <taxon>Extremaceae</taxon>
        <taxon>Vermiconidia</taxon>
    </lineage>
</organism>
<accession>A0ACC3N4W1</accession>
<reference evidence="1" key="1">
    <citation type="submission" date="2023-07" db="EMBL/GenBank/DDBJ databases">
        <title>Black Yeasts Isolated from many extreme environments.</title>
        <authorList>
            <person name="Coleine C."/>
            <person name="Stajich J.E."/>
            <person name="Selbmann L."/>
        </authorList>
    </citation>
    <scope>NUCLEOTIDE SEQUENCE</scope>
    <source>
        <strain evidence="1">CCFEE 5714</strain>
    </source>
</reference>
<proteinExistence type="predicted"/>
<dbReference type="Proteomes" id="UP001281147">
    <property type="component" value="Unassembled WGS sequence"/>
</dbReference>
<gene>
    <name evidence="1" type="ORF">LTR37_010416</name>
</gene>
<evidence type="ECO:0000313" key="2">
    <source>
        <dbReference type="Proteomes" id="UP001281147"/>
    </source>
</evidence>
<keyword evidence="2" id="KW-1185">Reference proteome</keyword>
<dbReference type="EMBL" id="JAUTXU010000086">
    <property type="protein sequence ID" value="KAK3710195.1"/>
    <property type="molecule type" value="Genomic_DNA"/>
</dbReference>